<organism evidence="1 2">
    <name type="scientific">Avena sativa</name>
    <name type="common">Oat</name>
    <dbReference type="NCBI Taxonomy" id="4498"/>
    <lineage>
        <taxon>Eukaryota</taxon>
        <taxon>Viridiplantae</taxon>
        <taxon>Streptophyta</taxon>
        <taxon>Embryophyta</taxon>
        <taxon>Tracheophyta</taxon>
        <taxon>Spermatophyta</taxon>
        <taxon>Magnoliopsida</taxon>
        <taxon>Liliopsida</taxon>
        <taxon>Poales</taxon>
        <taxon>Poaceae</taxon>
        <taxon>BOP clade</taxon>
        <taxon>Pooideae</taxon>
        <taxon>Poodae</taxon>
        <taxon>Poeae</taxon>
        <taxon>Poeae Chloroplast Group 1 (Aveneae type)</taxon>
        <taxon>Aveninae</taxon>
        <taxon>Avena</taxon>
    </lineage>
</organism>
<keyword evidence="2" id="KW-1185">Reference proteome</keyword>
<protein>
    <submittedName>
        <fullName evidence="1">Uncharacterized protein</fullName>
    </submittedName>
</protein>
<accession>A0ACD5TAW1</accession>
<dbReference type="Proteomes" id="UP001732700">
    <property type="component" value="Chromosome 1A"/>
</dbReference>
<proteinExistence type="predicted"/>
<reference evidence="1" key="1">
    <citation type="submission" date="2021-05" db="EMBL/GenBank/DDBJ databases">
        <authorList>
            <person name="Scholz U."/>
            <person name="Mascher M."/>
            <person name="Fiebig A."/>
        </authorList>
    </citation>
    <scope>NUCLEOTIDE SEQUENCE [LARGE SCALE GENOMIC DNA]</scope>
</reference>
<dbReference type="EnsemblPlants" id="AVESA.00010b.r2.1AG0021930.1">
    <property type="protein sequence ID" value="AVESA.00010b.r2.1AG0021930.1.CDS"/>
    <property type="gene ID" value="AVESA.00010b.r2.1AG0021930"/>
</dbReference>
<sequence length="1042" mass="117902">MEFATGPMRSLIPKLGDLLLEEYNLKESVKNGIEDLKGELESMQAALIKVSSVPLDQLDPQVKVWANEVRELSYAIEGSLDSFVTRVQSVEPTKPIIRHLFKMVCSKLNKVKARHEIASDIKDIECRVRKIKERYGMYKINDIVANPESTPVDPRLSAMYNKVSDLVGTDEPIDELMKILSENAEMSQENIKIVSIVGFGGLGKTTLAKALYDKVSKTYEYQGFIPVGQNQSVKKVLNDILFELDKELYKATERFDERQLINEMRQVLADKRYFIVIDDLWEIRTWELIKCAFVDSHPESKIIITTRIFDIATRAGSIYRMKPLSDDNSKLLFYTRTCDGEEVISHDNAPNEVTNKILKKCGGVPLAIITIASLLVSKVSADWSKVYDAIGFGNEDNEVIQNTRKILSFSYYDLRPDVKTCLLYIGMYPEDTFIEKKSLIWRWVSEGFVTDKQGRGSYQLGESCYNELVNKSLIREVQSRNEGCRVHDMVLDMIRTISMEVNFVTVQDVGDNHTTSSTNRQSYRVHRLALHGEKVEHNPNIKMGHVRSFSAITCSDSGMPPLSIFKVLRVLVIVDCVFSEGLSLKHLGKLVQLRYLGVVNTSVKLPEDIGLDLKFLEILDLRGSSIRELPPSVGELKNLRCLWANIGTRMRGEIGKLMCLEELCLYWVDKVPNFFRDVGKLTKLRVLQVGLYQLEETAAKDLAHSLLNLHKIQSLAIRQMNKLNRLVYMHKREFHVRVGSLEELKPSSRLHSISLKSILISKMPSWVNGLLPSLINLAFFSAEKRCVSYTVGSDEFQKLKLLMTNIEISLGEGALPMLETLAYSASAGRKDILVPWNKKCPLLDDVECVLDCANIGRREVKAAKAVLRKAQRTHPNAEDLRLRIDLLSYKRKAARLIDALSSILPGLDRTDGEEITADQQKLRRMVTSLETLLRHAAEPRLGRYGEHEIRGFVAKLKNILHDDAVTDEEGEANNSDDDYDTNTDTGDSNSDDDDSDYDDNDHNYDKDTEQKEVDDDVATSMGGHGAFNRIISLTASMLLHAC</sequence>
<name>A0ACD5TAW1_AVESA</name>
<evidence type="ECO:0000313" key="2">
    <source>
        <dbReference type="Proteomes" id="UP001732700"/>
    </source>
</evidence>
<reference evidence="1" key="2">
    <citation type="submission" date="2025-09" db="UniProtKB">
        <authorList>
            <consortium name="EnsemblPlants"/>
        </authorList>
    </citation>
    <scope>IDENTIFICATION</scope>
</reference>
<evidence type="ECO:0000313" key="1">
    <source>
        <dbReference type="EnsemblPlants" id="AVESA.00010b.r2.1AG0021930.1.CDS"/>
    </source>
</evidence>